<organism evidence="1 2">
    <name type="scientific">Peteryoungia aggregata LMG 23059</name>
    <dbReference type="NCBI Taxonomy" id="1368425"/>
    <lineage>
        <taxon>Bacteria</taxon>
        <taxon>Pseudomonadati</taxon>
        <taxon>Pseudomonadota</taxon>
        <taxon>Alphaproteobacteria</taxon>
        <taxon>Hyphomicrobiales</taxon>
        <taxon>Rhizobiaceae</taxon>
        <taxon>Peteryoungia</taxon>
    </lineage>
</organism>
<protein>
    <submittedName>
        <fullName evidence="1">Uncharacterized protein</fullName>
    </submittedName>
</protein>
<proteinExistence type="predicted"/>
<gene>
    <name evidence="1" type="ORF">J2045_002148</name>
</gene>
<sequence>MKSSPHEHFRRYLKNNFFGRNFGDRAEEATVEGLIDCVDYALNACDFADAQILRDGEASDFLEGLDDPILTGCELVELGRLIMAYARVAGRDELYRPAETPDEREKMLASQLAGERELAKLEAAARG</sequence>
<dbReference type="Proteomes" id="UP001238496">
    <property type="component" value="Unassembled WGS sequence"/>
</dbReference>
<dbReference type="EMBL" id="JAUSUW010000005">
    <property type="protein sequence ID" value="MDQ0421121.1"/>
    <property type="molecule type" value="Genomic_DNA"/>
</dbReference>
<accession>A0ABU0G713</accession>
<keyword evidence="2" id="KW-1185">Reference proteome</keyword>
<comment type="caution">
    <text evidence="1">The sequence shown here is derived from an EMBL/GenBank/DDBJ whole genome shotgun (WGS) entry which is preliminary data.</text>
</comment>
<evidence type="ECO:0000313" key="1">
    <source>
        <dbReference type="EMBL" id="MDQ0421121.1"/>
    </source>
</evidence>
<evidence type="ECO:0000313" key="2">
    <source>
        <dbReference type="Proteomes" id="UP001238496"/>
    </source>
</evidence>
<dbReference type="RefSeq" id="WP_307372513.1">
    <property type="nucleotide sequence ID" value="NZ_JAUSUW010000005.1"/>
</dbReference>
<reference evidence="1 2" key="1">
    <citation type="submission" date="2023-07" db="EMBL/GenBank/DDBJ databases">
        <title>Genomic Encyclopedia of Type Strains, Phase IV (KMG-IV): sequencing the most valuable type-strain genomes for metagenomic binning, comparative biology and taxonomic classification.</title>
        <authorList>
            <person name="Goeker M."/>
        </authorList>
    </citation>
    <scope>NUCLEOTIDE SEQUENCE [LARGE SCALE GENOMIC DNA]</scope>
    <source>
        <strain evidence="1 2">DSM 1111</strain>
    </source>
</reference>
<name>A0ABU0G713_9HYPH</name>